<protein>
    <submittedName>
        <fullName evidence="2">Dehydrogenase (Flavoprotein)</fullName>
    </submittedName>
</protein>
<evidence type="ECO:0000313" key="2">
    <source>
        <dbReference type="EMBL" id="SIQ61831.1"/>
    </source>
</evidence>
<accession>A0A1N6U8J8</accession>
<name>A0A1N6U8J8_9FLAO</name>
<dbReference type="InterPro" id="IPR050407">
    <property type="entry name" value="Geranylgeranyl_reductase"/>
</dbReference>
<feature type="domain" description="FAD-binding" evidence="1">
    <location>
        <begin position="18"/>
        <end position="306"/>
    </location>
</feature>
<dbReference type="SUPFAM" id="SSF51905">
    <property type="entry name" value="FAD/NAD(P)-binding domain"/>
    <property type="match status" value="1"/>
</dbReference>
<dbReference type="PRINTS" id="PR00420">
    <property type="entry name" value="RNGMNOXGNASE"/>
</dbReference>
<dbReference type="STRING" id="228959.SAMN05421797_102245"/>
<keyword evidence="3" id="KW-1185">Reference proteome</keyword>
<reference evidence="3" key="1">
    <citation type="submission" date="2017-01" db="EMBL/GenBank/DDBJ databases">
        <authorList>
            <person name="Varghese N."/>
            <person name="Submissions S."/>
        </authorList>
    </citation>
    <scope>NUCLEOTIDE SEQUENCE [LARGE SCALE GENOMIC DNA]</scope>
    <source>
        <strain evidence="3">DSM 15366</strain>
    </source>
</reference>
<dbReference type="InterPro" id="IPR002938">
    <property type="entry name" value="FAD-bd"/>
</dbReference>
<dbReference type="GO" id="GO:0071949">
    <property type="term" value="F:FAD binding"/>
    <property type="evidence" value="ECO:0007669"/>
    <property type="project" value="InterPro"/>
</dbReference>
<evidence type="ECO:0000313" key="3">
    <source>
        <dbReference type="Proteomes" id="UP000186953"/>
    </source>
</evidence>
<proteinExistence type="predicted"/>
<organism evidence="2 3">
    <name type="scientific">Maribacter ulvicola</name>
    <dbReference type="NCBI Taxonomy" id="228959"/>
    <lineage>
        <taxon>Bacteria</taxon>
        <taxon>Pseudomonadati</taxon>
        <taxon>Bacteroidota</taxon>
        <taxon>Flavobacteriia</taxon>
        <taxon>Flavobacteriales</taxon>
        <taxon>Flavobacteriaceae</taxon>
        <taxon>Maribacter</taxon>
    </lineage>
</organism>
<dbReference type="Gene3D" id="3.50.50.60">
    <property type="entry name" value="FAD/NAD(P)-binding domain"/>
    <property type="match status" value="1"/>
</dbReference>
<dbReference type="Pfam" id="PF01494">
    <property type="entry name" value="FAD_binding_3"/>
    <property type="match status" value="1"/>
</dbReference>
<dbReference type="Proteomes" id="UP000186953">
    <property type="component" value="Unassembled WGS sequence"/>
</dbReference>
<sequence>MQGFFCFWCNFHAVKEHSIVIIGGGLAGLTAAIHLSLEGLDVAVIEMKPLPHHKVCGEYVSKEIQPYLKRLGIDLKFEGAVDISKFQISTQDGYIVETDLPLGGFGISRYALDHLLYQRAQELGVQFYFEKVIETVFKEDLFTIKTKSGCYSSKIAIGAYGKRSVLDKTLDRDFSKRKQSWLAVKAHYSIADFPKNLVALHNFKGGYGGLSQTESGAVNFCYLAHYDSFKKYKDVESFNTEVVAENPFLKQFLSSAKPIFDQPMTIAQIAFDKKENVVDHMLMCGDTAGLIHPLCGNGMAMAIHSAKIASEFIVRFFKDADYSRNILEQDYKGAWAKAFKKRLWFGRKLQGILMNKTWVSVGIKSVGRSNSILKFIISKTHGDLIA</sequence>
<dbReference type="EMBL" id="FTMA01000002">
    <property type="protein sequence ID" value="SIQ61831.1"/>
    <property type="molecule type" value="Genomic_DNA"/>
</dbReference>
<evidence type="ECO:0000259" key="1">
    <source>
        <dbReference type="Pfam" id="PF01494"/>
    </source>
</evidence>
<dbReference type="PANTHER" id="PTHR42685:SF22">
    <property type="entry name" value="CONDITIONED MEDIUM FACTOR RECEPTOR 1"/>
    <property type="match status" value="1"/>
</dbReference>
<dbReference type="AlphaFoldDB" id="A0A1N6U8J8"/>
<dbReference type="InterPro" id="IPR036188">
    <property type="entry name" value="FAD/NAD-bd_sf"/>
</dbReference>
<gene>
    <name evidence="2" type="ORF">SAMN05421797_102245</name>
</gene>
<dbReference type="PANTHER" id="PTHR42685">
    <property type="entry name" value="GERANYLGERANYL DIPHOSPHATE REDUCTASE"/>
    <property type="match status" value="1"/>
</dbReference>